<dbReference type="Proteomes" id="UP000050465">
    <property type="component" value="Unassembled WGS sequence"/>
</dbReference>
<organism evidence="2 3">
    <name type="scientific">Phormidesmis priestleyi Ana</name>
    <dbReference type="NCBI Taxonomy" id="1666911"/>
    <lineage>
        <taxon>Bacteria</taxon>
        <taxon>Bacillati</taxon>
        <taxon>Cyanobacteriota</taxon>
        <taxon>Cyanophyceae</taxon>
        <taxon>Leptolyngbyales</taxon>
        <taxon>Leptolyngbyaceae</taxon>
        <taxon>Phormidesmis</taxon>
    </lineage>
</organism>
<dbReference type="Pfam" id="PF07992">
    <property type="entry name" value="Pyr_redox_2"/>
    <property type="match status" value="1"/>
</dbReference>
<dbReference type="EMBL" id="LJZR01000001">
    <property type="protein sequence ID" value="KPQ37603.1"/>
    <property type="molecule type" value="Genomic_DNA"/>
</dbReference>
<keyword evidence="2" id="KW-0670">Pyruvate</keyword>
<dbReference type="PATRIC" id="fig|1666911.3.peg.2527"/>
<reference evidence="2 3" key="1">
    <citation type="submission" date="2015-09" db="EMBL/GenBank/DDBJ databases">
        <title>Identification and resolution of microdiversity through metagenomic sequencing of parallel consortia.</title>
        <authorList>
            <person name="Nelson W.C."/>
            <person name="Romine M.F."/>
            <person name="Lindemann S.R."/>
        </authorList>
    </citation>
    <scope>NUCLEOTIDE SEQUENCE [LARGE SCALE GENOMIC DNA]</scope>
    <source>
        <strain evidence="2">Ana</strain>
    </source>
</reference>
<protein>
    <submittedName>
        <fullName evidence="2">Pyruvate/2-oxoglutarate dehydrogenase complex, dihydrolipoamide dehydrogenase (E3) component, and re</fullName>
    </submittedName>
</protein>
<dbReference type="PANTHER" id="PTHR43014:SF2">
    <property type="entry name" value="MERCURIC REDUCTASE"/>
    <property type="match status" value="1"/>
</dbReference>
<comment type="caution">
    <text evidence="2">The sequence shown here is derived from an EMBL/GenBank/DDBJ whole genome shotgun (WGS) entry which is preliminary data.</text>
</comment>
<proteinExistence type="predicted"/>
<evidence type="ECO:0000259" key="1">
    <source>
        <dbReference type="Pfam" id="PF07992"/>
    </source>
</evidence>
<dbReference type="InterPro" id="IPR036188">
    <property type="entry name" value="FAD/NAD-bd_sf"/>
</dbReference>
<dbReference type="SUPFAM" id="SSF51905">
    <property type="entry name" value="FAD/NAD(P)-binding domain"/>
    <property type="match status" value="1"/>
</dbReference>
<dbReference type="GO" id="GO:0003955">
    <property type="term" value="F:NAD(P)H dehydrogenase (quinone) activity"/>
    <property type="evidence" value="ECO:0007669"/>
    <property type="project" value="TreeGrafter"/>
</dbReference>
<gene>
    <name evidence="2" type="ORF">HLUCCA11_00720</name>
</gene>
<accession>A0A0P8A3L7</accession>
<dbReference type="GO" id="GO:0050660">
    <property type="term" value="F:flavin adenine dinucleotide binding"/>
    <property type="evidence" value="ECO:0007669"/>
    <property type="project" value="TreeGrafter"/>
</dbReference>
<dbReference type="PRINTS" id="PR00411">
    <property type="entry name" value="PNDRDTASEI"/>
</dbReference>
<evidence type="ECO:0000313" key="3">
    <source>
        <dbReference type="Proteomes" id="UP000050465"/>
    </source>
</evidence>
<dbReference type="AlphaFoldDB" id="A0A0P8A3L7"/>
<sequence>MPSDYDLVILGGSFEGRIAAITAVGYGARVALVEPPGLFEQRQQKHYLLQALQQLGEGGNRQGVVRQLQTTNEGTVQAQWDWQAILAWSAIAAQTQNPTLSADYLNACGVDVVLEMPERLSRQLVVTTATRRLTARGVLAAFGTVPLPISSLLEPAELEPAKLEPATAASKTDAEAETNAEERLSPFMTGIDPLLSASELPNEITIFGDSAEAVMWAEALCLMGSKVRLVSDRFLRFEDADVRRLVRSQLIAMGVSIIPLSSFFNRQDQQNQQNTVDSAISEQALLLGQGQPALILPGFVKSPTQDQTYTDHQGHGKTYLHSNHRLQTSHPRIFACGSLIAGFSVHRAIAIAEAKTAVRNALFLPTRRMRYRAIPEGYYRFARVGQTPRFARQSLPIAKDQYGDRNLANLANLANLNNNLNSNLNNQDSWDGWSVWTASSPNSTDLMRMDPSPSYCKLICYEGKLQSIHLIGDGADELIVPLAAMIGKPVSAIAHLIKELAADDLMDLVAAAAKKAGRSRWQPGQWRRDWAENWFNWRRSQSR</sequence>
<name>A0A0P8A3L7_9CYAN</name>
<dbReference type="Gene3D" id="3.50.50.60">
    <property type="entry name" value="FAD/NAD(P)-binding domain"/>
    <property type="match status" value="2"/>
</dbReference>
<evidence type="ECO:0000313" key="2">
    <source>
        <dbReference type="EMBL" id="KPQ37603.1"/>
    </source>
</evidence>
<feature type="domain" description="FAD/NAD(P)-binding" evidence="1">
    <location>
        <begin position="5"/>
        <end position="349"/>
    </location>
</feature>
<dbReference type="PANTHER" id="PTHR43014">
    <property type="entry name" value="MERCURIC REDUCTASE"/>
    <property type="match status" value="1"/>
</dbReference>
<dbReference type="STRING" id="1666911.HLUCCA11_00720"/>
<dbReference type="InterPro" id="IPR023753">
    <property type="entry name" value="FAD/NAD-binding_dom"/>
</dbReference>